<protein>
    <recommendedName>
        <fullName evidence="2">Type I restriction enzyme HindI endonuclease subunit-like C-terminal domain-containing protein</fullName>
    </recommendedName>
</protein>
<proteinExistence type="predicted"/>
<evidence type="ECO:0000259" key="2">
    <source>
        <dbReference type="Pfam" id="PF11867"/>
    </source>
</evidence>
<feature type="non-terminal residue" evidence="3">
    <location>
        <position position="1"/>
    </location>
</feature>
<organism evidence="3">
    <name type="scientific">marine metagenome</name>
    <dbReference type="NCBI Taxonomy" id="408172"/>
    <lineage>
        <taxon>unclassified sequences</taxon>
        <taxon>metagenomes</taxon>
        <taxon>ecological metagenomes</taxon>
    </lineage>
</organism>
<dbReference type="PANTHER" id="PTHR30195:SF15">
    <property type="entry name" value="TYPE I RESTRICTION ENZYME HINDI ENDONUCLEASE SUBUNIT"/>
    <property type="match status" value="1"/>
</dbReference>
<name>A0A382YLE5_9ZZZZ</name>
<feature type="non-terminal residue" evidence="3">
    <location>
        <position position="263"/>
    </location>
</feature>
<dbReference type="AlphaFoldDB" id="A0A382YLE5"/>
<keyword evidence="1" id="KW-0680">Restriction system</keyword>
<reference evidence="3" key="1">
    <citation type="submission" date="2018-05" db="EMBL/GenBank/DDBJ databases">
        <authorList>
            <person name="Lanie J.A."/>
            <person name="Ng W.-L."/>
            <person name="Kazmierczak K.M."/>
            <person name="Andrzejewski T.M."/>
            <person name="Davidsen T.M."/>
            <person name="Wayne K.J."/>
            <person name="Tettelin H."/>
            <person name="Glass J.I."/>
            <person name="Rusch D."/>
            <person name="Podicherti R."/>
            <person name="Tsui H.-C.T."/>
            <person name="Winkler M.E."/>
        </authorList>
    </citation>
    <scope>NUCLEOTIDE SEQUENCE</scope>
</reference>
<feature type="domain" description="Type I restriction enzyme HindI endonuclease subunit-like C-terminal" evidence="2">
    <location>
        <begin position="121"/>
        <end position="262"/>
    </location>
</feature>
<dbReference type="InterPro" id="IPR051268">
    <property type="entry name" value="Type-I_R_enzyme_R_subunit"/>
</dbReference>
<evidence type="ECO:0000313" key="3">
    <source>
        <dbReference type="EMBL" id="SVD84102.1"/>
    </source>
</evidence>
<dbReference type="InterPro" id="IPR021810">
    <property type="entry name" value="T1RH-like_C"/>
</dbReference>
<dbReference type="GO" id="GO:0009307">
    <property type="term" value="P:DNA restriction-modification system"/>
    <property type="evidence" value="ECO:0007669"/>
    <property type="project" value="UniProtKB-KW"/>
</dbReference>
<dbReference type="PANTHER" id="PTHR30195">
    <property type="entry name" value="TYPE I SITE-SPECIFIC DEOXYRIBONUCLEASE PROTEIN SUBUNIT M AND R"/>
    <property type="match status" value="1"/>
</dbReference>
<sequence>IEGCLIDFDELKRQLPDLVDEFMNLFRGINMDNLAACLKHIEKNKLESVVLDVFKKMQLTYETIAPDPFVLEFHDAYKMATQIVLAWKQMSNDGEPAVDKEYLANTQKLIQEHVDVSAINQAAPIFVVDDNYLRRIDELPSDPVQKQMLIEKRLRSVIVVRLGNLPVYKTLMERLDAIIEQKDLDTQQSIGLLTELTGEVNEAMKEEADLKQSKGELAINQLVAGKTNYAKPDELATRLTNIIAEHTFPGWQNQPSVQATIKR</sequence>
<evidence type="ECO:0000256" key="1">
    <source>
        <dbReference type="ARBA" id="ARBA00022747"/>
    </source>
</evidence>
<accession>A0A382YLE5</accession>
<gene>
    <name evidence="3" type="ORF">METZ01_LOCUS436956</name>
</gene>
<dbReference type="EMBL" id="UINC01176801">
    <property type="protein sequence ID" value="SVD84102.1"/>
    <property type="molecule type" value="Genomic_DNA"/>
</dbReference>
<dbReference type="Pfam" id="PF11867">
    <property type="entry name" value="T1RH-like_C"/>
    <property type="match status" value="1"/>
</dbReference>